<proteinExistence type="predicted"/>
<dbReference type="EMBL" id="VDMD01000002">
    <property type="protein sequence ID" value="TRM68734.1"/>
    <property type="molecule type" value="Genomic_DNA"/>
</dbReference>
<feature type="compositionally biased region" description="Basic and acidic residues" evidence="1">
    <location>
        <begin position="382"/>
        <end position="398"/>
    </location>
</feature>
<dbReference type="Proteomes" id="UP000320762">
    <property type="component" value="Unassembled WGS sequence"/>
</dbReference>
<feature type="compositionally biased region" description="Polar residues" evidence="1">
    <location>
        <begin position="1"/>
        <end position="14"/>
    </location>
</feature>
<accession>A0A550CVB6</accession>
<comment type="caution">
    <text evidence="2">The sequence shown here is derived from an EMBL/GenBank/DDBJ whole genome shotgun (WGS) entry which is preliminary data.</text>
</comment>
<evidence type="ECO:0000256" key="1">
    <source>
        <dbReference type="SAM" id="MobiDB-lite"/>
    </source>
</evidence>
<keyword evidence="3" id="KW-1185">Reference proteome</keyword>
<feature type="region of interest" description="Disordered" evidence="1">
    <location>
        <begin position="447"/>
        <end position="497"/>
    </location>
</feature>
<feature type="region of interest" description="Disordered" evidence="1">
    <location>
        <begin position="132"/>
        <end position="153"/>
    </location>
</feature>
<gene>
    <name evidence="2" type="ORF">BD626DRAFT_120238</name>
</gene>
<dbReference type="STRING" id="97359.A0A550CVB6"/>
<dbReference type="AlphaFoldDB" id="A0A550CVB6"/>
<reference evidence="2 3" key="1">
    <citation type="journal article" date="2019" name="New Phytol.">
        <title>Comparative genomics reveals unique wood-decay strategies and fruiting body development in the Schizophyllaceae.</title>
        <authorList>
            <person name="Almasi E."/>
            <person name="Sahu N."/>
            <person name="Krizsan K."/>
            <person name="Balint B."/>
            <person name="Kovacs G.M."/>
            <person name="Kiss B."/>
            <person name="Cseklye J."/>
            <person name="Drula E."/>
            <person name="Henrissat B."/>
            <person name="Nagy I."/>
            <person name="Chovatia M."/>
            <person name="Adam C."/>
            <person name="LaButti K."/>
            <person name="Lipzen A."/>
            <person name="Riley R."/>
            <person name="Grigoriev I.V."/>
            <person name="Nagy L.G."/>
        </authorList>
    </citation>
    <scope>NUCLEOTIDE SEQUENCE [LARGE SCALE GENOMIC DNA]</scope>
    <source>
        <strain evidence="2 3">NL-1724</strain>
    </source>
</reference>
<evidence type="ECO:0000313" key="3">
    <source>
        <dbReference type="Proteomes" id="UP000320762"/>
    </source>
</evidence>
<name>A0A550CVB6_9AGAR</name>
<feature type="compositionally biased region" description="Pro residues" evidence="1">
    <location>
        <begin position="474"/>
        <end position="494"/>
    </location>
</feature>
<feature type="compositionally biased region" description="Low complexity" evidence="1">
    <location>
        <begin position="309"/>
        <end position="346"/>
    </location>
</feature>
<dbReference type="OrthoDB" id="3067611at2759"/>
<feature type="compositionally biased region" description="Polar residues" evidence="1">
    <location>
        <begin position="347"/>
        <end position="378"/>
    </location>
</feature>
<organism evidence="2 3">
    <name type="scientific">Schizophyllum amplum</name>
    <dbReference type="NCBI Taxonomy" id="97359"/>
    <lineage>
        <taxon>Eukaryota</taxon>
        <taxon>Fungi</taxon>
        <taxon>Dikarya</taxon>
        <taxon>Basidiomycota</taxon>
        <taxon>Agaricomycotina</taxon>
        <taxon>Agaricomycetes</taxon>
        <taxon>Agaricomycetidae</taxon>
        <taxon>Agaricales</taxon>
        <taxon>Schizophyllaceae</taxon>
        <taxon>Schizophyllum</taxon>
    </lineage>
</organism>
<feature type="region of interest" description="Disordered" evidence="1">
    <location>
        <begin position="1"/>
        <end position="20"/>
    </location>
</feature>
<feature type="compositionally biased region" description="Low complexity" evidence="1">
    <location>
        <begin position="291"/>
        <end position="300"/>
    </location>
</feature>
<feature type="compositionally biased region" description="Low complexity" evidence="1">
    <location>
        <begin position="447"/>
        <end position="473"/>
    </location>
</feature>
<sequence>MAPRTSASNGQYMASSRRRSLTLPNRDSCTFFEYRNPGPPPREIGASGDIYIDTDPKTCEIYAKLGDAWMKWPGLNAPARLRLLHPKYPEVFCTLSSKNRTVGWFDQSHMPWKYYAECRTSHECTRRFLEKKEGGGGKLDRKRRQDGALEGRQAKKPKLSFVHMYTPSTYPAQGAYMPSQEPTNPPHDPNAPCYLTQRHHFHNFYSSAEQPQTQPDEHTRTFLQAYHYTSYSMFNCRLPPAPKTAPSTPRFSQPRPSSRSSADRPYIAQPQAVPIRDLIDTRGLLDTFGDASTPSPSTSRPRTRPPSPGTRSRPPSSARTRPPSSARTRPPSARTSTPSPDPRTSSCSMSATGASTLNRTSSLCKPSSPTRASQNPSLSEARAPDTEKPTPDTEKPAPDSDAYFETSVIRSESSISPHSGAYTQVCASSTTGETVSASEPAILSASPAPLASPPLHASPALRASSAPRASPAPGASPTPGASPAPLASPAPHASPPLHASFVATTEERHRSPIIADDLDLRVVLEDALDWIQSLRIPTPEITTCRMQDTILRKAMETQSPGSMSTISSSGSTLTMSEFFCSTLTPSGVTSFGSASSSEMICDQLSPRSVVSGALPVYKTPQQILDDYSEHGQREYSGREKYEDHQQQQHLSSYASFGERFPVDGRSVGHGLEETMEASGIPSVTIDKADAHVTKAHPPNTAGEYASWIPSPVIWESSNDRQVWDTIGVRRTRDSCDEVSSGPPGANVGVPGAHVGVPGAYVADAHLPNAADAHASWAPSPVIWDFGNGRQVWDSNGGRRMRESDHGRQSTAHSKEYHLPGAPVAHFDPSSFVQLQPTSFRDNLKAHLYRQQASYERQTQQPLTPTFPDDVQMHPPRALSLPAPQLYLPYGYGRHWAASMAQTVPRLPRANSTSSQAISASSQAISASSQVIPPSLYPYVKDAAAVGAL</sequence>
<feature type="region of interest" description="Disordered" evidence="1">
    <location>
        <begin position="239"/>
        <end position="400"/>
    </location>
</feature>
<evidence type="ECO:0000313" key="2">
    <source>
        <dbReference type="EMBL" id="TRM68734.1"/>
    </source>
</evidence>
<feature type="region of interest" description="Disordered" evidence="1">
    <location>
        <begin position="172"/>
        <end position="193"/>
    </location>
</feature>
<protein>
    <submittedName>
        <fullName evidence="2">Uncharacterized protein</fullName>
    </submittedName>
</protein>
<feature type="compositionally biased region" description="Low complexity" evidence="1">
    <location>
        <begin position="246"/>
        <end position="265"/>
    </location>
</feature>